<name>A0A1Q9DEF2_SYMMI</name>
<organism evidence="7 8">
    <name type="scientific">Symbiodinium microadriaticum</name>
    <name type="common">Dinoflagellate</name>
    <name type="synonym">Zooxanthella microadriatica</name>
    <dbReference type="NCBI Taxonomy" id="2951"/>
    <lineage>
        <taxon>Eukaryota</taxon>
        <taxon>Sar</taxon>
        <taxon>Alveolata</taxon>
        <taxon>Dinophyceae</taxon>
        <taxon>Suessiales</taxon>
        <taxon>Symbiodiniaceae</taxon>
        <taxon>Symbiodinium</taxon>
    </lineage>
</organism>
<dbReference type="GO" id="GO:0005249">
    <property type="term" value="F:voltage-gated potassium channel activity"/>
    <property type="evidence" value="ECO:0007669"/>
    <property type="project" value="TreeGrafter"/>
</dbReference>
<evidence type="ECO:0000256" key="1">
    <source>
        <dbReference type="ARBA" id="ARBA00004141"/>
    </source>
</evidence>
<dbReference type="InterPro" id="IPR051413">
    <property type="entry name" value="K/Na_HCN_channel"/>
</dbReference>
<proteinExistence type="predicted"/>
<feature type="transmembrane region" description="Helical" evidence="5">
    <location>
        <begin position="595"/>
        <end position="616"/>
    </location>
</feature>
<dbReference type="PANTHER" id="PTHR45689">
    <property type="entry name" value="I[[H]] CHANNEL, ISOFORM E"/>
    <property type="match status" value="1"/>
</dbReference>
<evidence type="ECO:0000256" key="5">
    <source>
        <dbReference type="SAM" id="Phobius"/>
    </source>
</evidence>
<dbReference type="InterPro" id="IPR005821">
    <property type="entry name" value="Ion_trans_dom"/>
</dbReference>
<evidence type="ECO:0000256" key="4">
    <source>
        <dbReference type="ARBA" id="ARBA00023136"/>
    </source>
</evidence>
<gene>
    <name evidence="7" type="primary">CngA</name>
    <name evidence="7" type="ORF">AK812_SmicGene24475</name>
</gene>
<dbReference type="Proteomes" id="UP000186817">
    <property type="component" value="Unassembled WGS sequence"/>
</dbReference>
<evidence type="ECO:0000256" key="3">
    <source>
        <dbReference type="ARBA" id="ARBA00022989"/>
    </source>
</evidence>
<feature type="transmembrane region" description="Helical" evidence="5">
    <location>
        <begin position="748"/>
        <end position="769"/>
    </location>
</feature>
<sequence>MADVCKSWHVAPFRKLQLEQAQEKHDDEDIREINVQLEATTAIVARQTWRDWMVFQQAYLQPIVLGDCPPPYLANYSEVAADGEAPAAAFGFLQVCDITGYIRNEEGSALQVLHSESSAWDAQNRETSRLSLRGTRPASIEVNGEKLSLEPLELQHLDCVLFGRSTIFYVFLQKVSPEELTAKLRSPYDIDKEEWEGGLTQKVVNSILGEAFLQRAKRARLKVDEANDLTACIRPKSGLHFELVSQVRLVQRIAPLHRFRRAAWKLMAATKGTRIKDAAGLADHRLHAAYGTIPASAKRQWEHVSAQHLGAPFQKLLPRLQTQPQGSSTHVCNIVPGPRAATVCALLNGRARAMASFEEVLHNQLEELRAHLLQAHAESSVERFDRERTRTWSFQKVNQGISLDALEARVPVEEQSVDLEEWQRMLTSVRPAEEKWASFVRRMQNCNSYFTPSEKVLTLHSDWISTAPGKQLGRRGATVHQSDPAIEGQPPLKGGAEEMSHMLKRGCSKLILLPQSNIRLTMSILGLIAIVWDVVFIPIQAFDDLPVYFDDFLMQMTYAVFAYWFLDFLLQFVSSPETGQGVRPEMRLHIVAIRYLKSWFVIDATILGLDIGLFIAEANLKADSAAMSTMQSVRLLRVLRLLRFARLIRISRVQKSLLSIVTRFTSVYFWMAMQMMKGIVVILVINHYLAIGWLVLGKYFWHSSTWVDNADIRDREFSAQYVTSFHWSLAQFLPSTTDIAPTNGLERLYAVLAVLLAFGVISSFITGVTNTVNALRAVRVSTVTQEAKLRQFFSDRRLPASLLKNCLTAFREKADKTQYISEEDVSILQSSPERLKAQLHEEMFKGVLLSRLWMQFAVRHDNTGLMTNLCHLALCEKCTRRSEDVFLPGTDCTGAIILNHGSMTYTTGELVMMPSSSVATLSSASSNGSGSERARRRAAAQFMAMEISEGTWLCEIALWTQWWHRGQLAAQGAALYTYVDVAKFLRLVIETGGYSYMYLRTVGILMAAAMENMMNDDEENDLSINKERQEEICERAFHFQQLARVSLAAVMRGDRDNDEES</sequence>
<accession>A0A1Q9DEF2</accession>
<evidence type="ECO:0000259" key="6">
    <source>
        <dbReference type="Pfam" id="PF00520"/>
    </source>
</evidence>
<feature type="transmembrane region" description="Helical" evidence="5">
    <location>
        <begin position="518"/>
        <end position="540"/>
    </location>
</feature>
<dbReference type="GO" id="GO:0098855">
    <property type="term" value="C:HCN channel complex"/>
    <property type="evidence" value="ECO:0007669"/>
    <property type="project" value="TreeGrafter"/>
</dbReference>
<evidence type="ECO:0000313" key="7">
    <source>
        <dbReference type="EMBL" id="OLP93593.1"/>
    </source>
</evidence>
<dbReference type="OrthoDB" id="10510364at2759"/>
<keyword evidence="2 5" id="KW-0812">Transmembrane</keyword>
<protein>
    <submittedName>
        <fullName evidence="7">Cyclic nucleotide-gated cation channel subunit A</fullName>
    </submittedName>
</protein>
<keyword evidence="3 5" id="KW-1133">Transmembrane helix</keyword>
<feature type="transmembrane region" description="Helical" evidence="5">
    <location>
        <begin position="552"/>
        <end position="574"/>
    </location>
</feature>
<dbReference type="GO" id="GO:0035725">
    <property type="term" value="P:sodium ion transmembrane transport"/>
    <property type="evidence" value="ECO:0007669"/>
    <property type="project" value="TreeGrafter"/>
</dbReference>
<evidence type="ECO:0000313" key="8">
    <source>
        <dbReference type="Proteomes" id="UP000186817"/>
    </source>
</evidence>
<keyword evidence="8" id="KW-1185">Reference proteome</keyword>
<keyword evidence="4 5" id="KW-0472">Membrane</keyword>
<feature type="transmembrane region" description="Helical" evidence="5">
    <location>
        <begin position="679"/>
        <end position="701"/>
    </location>
</feature>
<dbReference type="Gene3D" id="1.10.287.70">
    <property type="match status" value="1"/>
</dbReference>
<dbReference type="Pfam" id="PF00520">
    <property type="entry name" value="Ion_trans"/>
    <property type="match status" value="1"/>
</dbReference>
<dbReference type="AlphaFoldDB" id="A0A1Q9DEF2"/>
<reference evidence="7 8" key="1">
    <citation type="submission" date="2016-02" db="EMBL/GenBank/DDBJ databases">
        <title>Genome analysis of coral dinoflagellate symbionts highlights evolutionary adaptations to a symbiotic lifestyle.</title>
        <authorList>
            <person name="Aranda M."/>
            <person name="Li Y."/>
            <person name="Liew Y.J."/>
            <person name="Baumgarten S."/>
            <person name="Simakov O."/>
            <person name="Wilson M."/>
            <person name="Piel J."/>
            <person name="Ashoor H."/>
            <person name="Bougouffa S."/>
            <person name="Bajic V.B."/>
            <person name="Ryu T."/>
            <person name="Ravasi T."/>
            <person name="Bayer T."/>
            <person name="Micklem G."/>
            <person name="Kim H."/>
            <person name="Bhak J."/>
            <person name="Lajeunesse T.C."/>
            <person name="Voolstra C.R."/>
        </authorList>
    </citation>
    <scope>NUCLEOTIDE SEQUENCE [LARGE SCALE GENOMIC DNA]</scope>
    <source>
        <strain evidence="7 8">CCMP2467</strain>
    </source>
</reference>
<dbReference type="PANTHER" id="PTHR45689:SF5">
    <property type="entry name" value="I[[H]] CHANNEL, ISOFORM E"/>
    <property type="match status" value="1"/>
</dbReference>
<dbReference type="SUPFAM" id="SSF81324">
    <property type="entry name" value="Voltage-gated potassium channels"/>
    <property type="match status" value="1"/>
</dbReference>
<comment type="subcellular location">
    <subcellularLocation>
        <location evidence="1">Membrane</location>
        <topology evidence="1">Multi-pass membrane protein</topology>
    </subcellularLocation>
</comment>
<dbReference type="GO" id="GO:0003254">
    <property type="term" value="P:regulation of membrane depolarization"/>
    <property type="evidence" value="ECO:0007669"/>
    <property type="project" value="TreeGrafter"/>
</dbReference>
<evidence type="ECO:0000256" key="2">
    <source>
        <dbReference type="ARBA" id="ARBA00022692"/>
    </source>
</evidence>
<comment type="caution">
    <text evidence="7">The sequence shown here is derived from an EMBL/GenBank/DDBJ whole genome shotgun (WGS) entry which is preliminary data.</text>
</comment>
<feature type="domain" description="Ion transport" evidence="6">
    <location>
        <begin position="523"/>
        <end position="776"/>
    </location>
</feature>
<dbReference type="EMBL" id="LSRX01000575">
    <property type="protein sequence ID" value="OLP93593.1"/>
    <property type="molecule type" value="Genomic_DNA"/>
</dbReference>